<comment type="caution">
    <text evidence="1">The sequence shown here is derived from an EMBL/GenBank/DDBJ whole genome shotgun (WGS) entry which is preliminary data.</text>
</comment>
<sequence>MVIITLPQTLIIDYRHWRTPKHILPSPPRRLMPLASVHLRLSMNVKTLIGKLCAVWRLSLKCVPLLSKGIRCWVDTRPDLEYIHPSQNFCRRLRLQPCLSSLFNFVPACQPSPIVHRTTTEQFRNYKHIVLNTHVSLSQTVRLRIMLPHNFDVLCLTPSLSHKFGPRRREEHKHGINSDALSYARPLILLGFHRNQRPGNQAEVVETSIELARRHAFLLVERTRTGSASPAIKEK</sequence>
<protein>
    <submittedName>
        <fullName evidence="1">Uncharacterized protein</fullName>
    </submittedName>
</protein>
<dbReference type="Proteomes" id="UP000790377">
    <property type="component" value="Unassembled WGS sequence"/>
</dbReference>
<organism evidence="1 2">
    <name type="scientific">Hygrophoropsis aurantiaca</name>
    <dbReference type="NCBI Taxonomy" id="72124"/>
    <lineage>
        <taxon>Eukaryota</taxon>
        <taxon>Fungi</taxon>
        <taxon>Dikarya</taxon>
        <taxon>Basidiomycota</taxon>
        <taxon>Agaricomycotina</taxon>
        <taxon>Agaricomycetes</taxon>
        <taxon>Agaricomycetidae</taxon>
        <taxon>Boletales</taxon>
        <taxon>Coniophorineae</taxon>
        <taxon>Hygrophoropsidaceae</taxon>
        <taxon>Hygrophoropsis</taxon>
    </lineage>
</organism>
<proteinExistence type="predicted"/>
<reference evidence="1" key="1">
    <citation type="journal article" date="2021" name="New Phytol.">
        <title>Evolutionary innovations through gain and loss of genes in the ectomycorrhizal Boletales.</title>
        <authorList>
            <person name="Wu G."/>
            <person name="Miyauchi S."/>
            <person name="Morin E."/>
            <person name="Kuo A."/>
            <person name="Drula E."/>
            <person name="Varga T."/>
            <person name="Kohler A."/>
            <person name="Feng B."/>
            <person name="Cao Y."/>
            <person name="Lipzen A."/>
            <person name="Daum C."/>
            <person name="Hundley H."/>
            <person name="Pangilinan J."/>
            <person name="Johnson J."/>
            <person name="Barry K."/>
            <person name="LaButti K."/>
            <person name="Ng V."/>
            <person name="Ahrendt S."/>
            <person name="Min B."/>
            <person name="Choi I.G."/>
            <person name="Park H."/>
            <person name="Plett J.M."/>
            <person name="Magnuson J."/>
            <person name="Spatafora J.W."/>
            <person name="Nagy L.G."/>
            <person name="Henrissat B."/>
            <person name="Grigoriev I.V."/>
            <person name="Yang Z.L."/>
            <person name="Xu J."/>
            <person name="Martin F.M."/>
        </authorList>
    </citation>
    <scope>NUCLEOTIDE SEQUENCE</scope>
    <source>
        <strain evidence="1">ATCC 28755</strain>
    </source>
</reference>
<evidence type="ECO:0000313" key="1">
    <source>
        <dbReference type="EMBL" id="KAH7904786.1"/>
    </source>
</evidence>
<dbReference type="EMBL" id="MU268362">
    <property type="protein sequence ID" value="KAH7904786.1"/>
    <property type="molecule type" value="Genomic_DNA"/>
</dbReference>
<keyword evidence="2" id="KW-1185">Reference proteome</keyword>
<accession>A0ACB7ZV04</accession>
<name>A0ACB7ZV04_9AGAM</name>
<evidence type="ECO:0000313" key="2">
    <source>
        <dbReference type="Proteomes" id="UP000790377"/>
    </source>
</evidence>
<gene>
    <name evidence="1" type="ORF">BJ138DRAFT_864977</name>
</gene>